<accession>A0A0A9ACF3</accession>
<reference evidence="1" key="2">
    <citation type="journal article" date="2015" name="Data Brief">
        <title>Shoot transcriptome of the giant reed, Arundo donax.</title>
        <authorList>
            <person name="Barrero R.A."/>
            <person name="Guerrero F.D."/>
            <person name="Moolhuijzen P."/>
            <person name="Goolsby J.A."/>
            <person name="Tidwell J."/>
            <person name="Bellgard S.E."/>
            <person name="Bellgard M.I."/>
        </authorList>
    </citation>
    <scope>NUCLEOTIDE SEQUENCE</scope>
    <source>
        <tissue evidence="1">Shoot tissue taken approximately 20 cm above the soil surface</tissue>
    </source>
</reference>
<evidence type="ECO:0000313" key="1">
    <source>
        <dbReference type="EMBL" id="JAD44767.1"/>
    </source>
</evidence>
<name>A0A0A9ACF3_ARUDO</name>
<dbReference type="EMBL" id="GBRH01253128">
    <property type="protein sequence ID" value="JAD44767.1"/>
    <property type="molecule type" value="Transcribed_RNA"/>
</dbReference>
<reference evidence="1" key="1">
    <citation type="submission" date="2014-09" db="EMBL/GenBank/DDBJ databases">
        <authorList>
            <person name="Magalhaes I.L.F."/>
            <person name="Oliveira U."/>
            <person name="Santos F.R."/>
            <person name="Vidigal T.H.D.A."/>
            <person name="Brescovit A.D."/>
            <person name="Santos A.J."/>
        </authorList>
    </citation>
    <scope>NUCLEOTIDE SEQUENCE</scope>
    <source>
        <tissue evidence="1">Shoot tissue taken approximately 20 cm above the soil surface</tissue>
    </source>
</reference>
<organism evidence="1">
    <name type="scientific">Arundo donax</name>
    <name type="common">Giant reed</name>
    <name type="synonym">Donax arundinaceus</name>
    <dbReference type="NCBI Taxonomy" id="35708"/>
    <lineage>
        <taxon>Eukaryota</taxon>
        <taxon>Viridiplantae</taxon>
        <taxon>Streptophyta</taxon>
        <taxon>Embryophyta</taxon>
        <taxon>Tracheophyta</taxon>
        <taxon>Spermatophyta</taxon>
        <taxon>Magnoliopsida</taxon>
        <taxon>Liliopsida</taxon>
        <taxon>Poales</taxon>
        <taxon>Poaceae</taxon>
        <taxon>PACMAD clade</taxon>
        <taxon>Arundinoideae</taxon>
        <taxon>Arundineae</taxon>
        <taxon>Arundo</taxon>
    </lineage>
</organism>
<proteinExistence type="predicted"/>
<sequence length="19" mass="2270">MWLPGFSRPMFYAQHTADN</sequence>
<dbReference type="AlphaFoldDB" id="A0A0A9ACF3"/>
<protein>
    <submittedName>
        <fullName evidence="1">Uncharacterized protein</fullName>
    </submittedName>
</protein>